<keyword evidence="11" id="KW-0687">Ribonucleoprotein</keyword>
<keyword evidence="3 12" id="KW-0812">Transmembrane</keyword>
<dbReference type="SUPFAM" id="SSF81321">
    <property type="entry name" value="Family A G protein-coupled receptor-like"/>
    <property type="match status" value="1"/>
</dbReference>
<evidence type="ECO:0000256" key="9">
    <source>
        <dbReference type="ARBA" id="ARBA00023180"/>
    </source>
</evidence>
<feature type="transmembrane region" description="Helical" evidence="13">
    <location>
        <begin position="57"/>
        <end position="79"/>
    </location>
</feature>
<dbReference type="GO" id="GO:0005886">
    <property type="term" value="C:plasma membrane"/>
    <property type="evidence" value="ECO:0007669"/>
    <property type="project" value="UniProtKB-SubCell"/>
</dbReference>
<keyword evidence="9" id="KW-0325">Glycoprotein</keyword>
<dbReference type="Gene3D" id="1.20.1070.10">
    <property type="entry name" value="Rhodopsin 7-helix transmembrane proteins"/>
    <property type="match status" value="1"/>
</dbReference>
<proteinExistence type="inferred from homology"/>
<protein>
    <submittedName>
        <fullName evidence="15">Histamine H2 receptor</fullName>
    </submittedName>
</protein>
<evidence type="ECO:0000259" key="14">
    <source>
        <dbReference type="PROSITE" id="PS50262"/>
    </source>
</evidence>
<dbReference type="GO" id="GO:0004930">
    <property type="term" value="F:G protein-coupled receptor activity"/>
    <property type="evidence" value="ECO:0007669"/>
    <property type="project" value="UniProtKB-KW"/>
</dbReference>
<comment type="subcellular location">
    <subcellularLocation>
        <location evidence="1">Cell membrane</location>
        <topology evidence="1">Multi-pass membrane protein</topology>
    </subcellularLocation>
</comment>
<dbReference type="SUPFAM" id="SSF54999">
    <property type="entry name" value="Ribosomal protein S10"/>
    <property type="match status" value="1"/>
</dbReference>
<evidence type="ECO:0000256" key="4">
    <source>
        <dbReference type="ARBA" id="ARBA00022980"/>
    </source>
</evidence>
<evidence type="ECO:0000256" key="2">
    <source>
        <dbReference type="ARBA" id="ARBA00022475"/>
    </source>
</evidence>
<evidence type="ECO:0000256" key="7">
    <source>
        <dbReference type="ARBA" id="ARBA00023136"/>
    </source>
</evidence>
<keyword evidence="8 12" id="KW-0675">Receptor</keyword>
<keyword evidence="2" id="KW-1003">Cell membrane</keyword>
<dbReference type="PRINTS" id="PR00237">
    <property type="entry name" value="GPCRRHODOPSN"/>
</dbReference>
<dbReference type="PROSITE" id="PS00237">
    <property type="entry name" value="G_PROTEIN_RECEP_F1_1"/>
    <property type="match status" value="1"/>
</dbReference>
<feature type="transmembrane region" description="Helical" evidence="13">
    <location>
        <begin position="99"/>
        <end position="118"/>
    </location>
</feature>
<evidence type="ECO:0000256" key="1">
    <source>
        <dbReference type="ARBA" id="ARBA00004651"/>
    </source>
</evidence>
<evidence type="ECO:0000256" key="10">
    <source>
        <dbReference type="ARBA" id="ARBA00023224"/>
    </source>
</evidence>
<dbReference type="PANTHER" id="PTHR24246:SF27">
    <property type="entry name" value="ADENOSINE RECEPTOR, ISOFORM A"/>
    <property type="match status" value="1"/>
</dbReference>
<organism evidence="15 16">
    <name type="scientific">Stylophora pistillata</name>
    <name type="common">Smooth cauliflower coral</name>
    <dbReference type="NCBI Taxonomy" id="50429"/>
    <lineage>
        <taxon>Eukaryota</taxon>
        <taxon>Metazoa</taxon>
        <taxon>Cnidaria</taxon>
        <taxon>Anthozoa</taxon>
        <taxon>Hexacorallia</taxon>
        <taxon>Scleractinia</taxon>
        <taxon>Astrocoeniina</taxon>
        <taxon>Pocilloporidae</taxon>
        <taxon>Stylophora</taxon>
    </lineage>
</organism>
<feature type="transmembrane region" description="Helical" evidence="13">
    <location>
        <begin position="163"/>
        <end position="184"/>
    </location>
</feature>
<evidence type="ECO:0000256" key="13">
    <source>
        <dbReference type="SAM" id="Phobius"/>
    </source>
</evidence>
<name>A0A2B4R9Z2_STYPI</name>
<dbReference type="Gene3D" id="3.30.70.600">
    <property type="entry name" value="Ribosomal protein S10 domain"/>
    <property type="match status" value="1"/>
</dbReference>
<evidence type="ECO:0000313" key="15">
    <source>
        <dbReference type="EMBL" id="PFX13187.1"/>
    </source>
</evidence>
<evidence type="ECO:0000313" key="16">
    <source>
        <dbReference type="Proteomes" id="UP000225706"/>
    </source>
</evidence>
<evidence type="ECO:0000256" key="3">
    <source>
        <dbReference type="ARBA" id="ARBA00022692"/>
    </source>
</evidence>
<evidence type="ECO:0000256" key="6">
    <source>
        <dbReference type="ARBA" id="ARBA00023040"/>
    </source>
</evidence>
<dbReference type="AlphaFoldDB" id="A0A2B4R9Z2"/>
<dbReference type="PROSITE" id="PS50262">
    <property type="entry name" value="G_PROTEIN_RECEP_F1_2"/>
    <property type="match status" value="1"/>
</dbReference>
<evidence type="ECO:0000256" key="12">
    <source>
        <dbReference type="RuleBase" id="RU000688"/>
    </source>
</evidence>
<feature type="transmembrane region" description="Helical" evidence="13">
    <location>
        <begin position="20"/>
        <end position="45"/>
    </location>
</feature>
<keyword evidence="5 13" id="KW-1133">Transmembrane helix</keyword>
<keyword evidence="16" id="KW-1185">Reference proteome</keyword>
<accession>A0A2B4R9Z2</accession>
<dbReference type="Proteomes" id="UP000225706">
    <property type="component" value="Unassembled WGS sequence"/>
</dbReference>
<keyword evidence="10 12" id="KW-0807">Transducer</keyword>
<comment type="similarity">
    <text evidence="12">Belongs to the G-protein coupled receptor 1 family.</text>
</comment>
<gene>
    <name evidence="15" type="primary">Hrh2</name>
    <name evidence="15" type="ORF">AWC38_SpisGene22753</name>
</gene>
<dbReference type="EMBL" id="LSMT01001045">
    <property type="protein sequence ID" value="PFX13187.1"/>
    <property type="molecule type" value="Genomic_DNA"/>
</dbReference>
<feature type="transmembrane region" description="Helical" evidence="13">
    <location>
        <begin position="223"/>
        <end position="244"/>
    </location>
</feature>
<keyword evidence="6 12" id="KW-0297">G-protein coupled receptor</keyword>
<feature type="domain" description="G-protein coupled receptors family 1 profile" evidence="14">
    <location>
        <begin position="36"/>
        <end position="277"/>
    </location>
</feature>
<dbReference type="InterPro" id="IPR036838">
    <property type="entry name" value="Ribosomal_uS10_dom_sf"/>
</dbReference>
<dbReference type="GO" id="GO:1990904">
    <property type="term" value="C:ribonucleoprotein complex"/>
    <property type="evidence" value="ECO:0007669"/>
    <property type="project" value="UniProtKB-KW"/>
</dbReference>
<sequence length="615" mass="70147">MVFGGPLECRNSTAPPTLSFVSSAMSSLLMLITVPGNLLICLAVVKDPYKTLRSPFNLFLLNISAADLVVGLIVLPLSIAFHLLEGIGIMFAPLTKSLHLSFFISCTASVLGIAALSLDRYICVTSPMKYRLKLRSRQVKRASFIIWLISVVCPFTYLYVDFIIYTFVFANGTLLFTLLVLAFVNHKIYRSLQIQRKQLQAFADGKDFKTTVAKRDARVTKTFVLFLGSFIALTVPPLSFSYVLNFCSTCSCRTIHIFRDLQFLSILFPSSVNPFIYAIRLPNFRRAVAVICSTISKSRFFATNPEQPMYESISSEVFDRQYGRSFKPLTEQPESMRLTTAGTPVRGKDAQNVGTTNTERWSSSDIVFYENQIGEHELCLENDLYWRSHSPNQESIGISQFYKLTTVMSFAAKNAFRSFTSHHFGSVSRLAFFSARPLSAYWRKSDQAFRLLLHRKPQNCFYYASKADSEIKENPLAYNHLLIKLEGLDDGVLDHYCQFVTSATKMMKLEVKKKFNLVTENFSQTLVYPPDSYKQGGITYDFKKHGRMIQVAEVPFNKSDIFVQYLQDNIPPGVTVHMELKKWEDFVSPPDPRLLEQERLEREKIEAWKNKNQSK</sequence>
<evidence type="ECO:0000256" key="8">
    <source>
        <dbReference type="ARBA" id="ARBA00023170"/>
    </source>
</evidence>
<evidence type="ECO:0000256" key="11">
    <source>
        <dbReference type="ARBA" id="ARBA00023274"/>
    </source>
</evidence>
<feature type="transmembrane region" description="Helical" evidence="13">
    <location>
        <begin position="139"/>
        <end position="157"/>
    </location>
</feature>
<dbReference type="Pfam" id="PF00001">
    <property type="entry name" value="7tm_1"/>
    <property type="match status" value="1"/>
</dbReference>
<dbReference type="InterPro" id="IPR017452">
    <property type="entry name" value="GPCR_Rhodpsn_7TM"/>
</dbReference>
<dbReference type="Pfam" id="PF00338">
    <property type="entry name" value="Ribosomal_S10"/>
    <property type="match status" value="1"/>
</dbReference>
<reference evidence="16" key="1">
    <citation type="journal article" date="2017" name="bioRxiv">
        <title>Comparative analysis of the genomes of Stylophora pistillata and Acropora digitifera provides evidence for extensive differences between species of corals.</title>
        <authorList>
            <person name="Voolstra C.R."/>
            <person name="Li Y."/>
            <person name="Liew Y.J."/>
            <person name="Baumgarten S."/>
            <person name="Zoccola D."/>
            <person name="Flot J.-F."/>
            <person name="Tambutte S."/>
            <person name="Allemand D."/>
            <person name="Aranda M."/>
        </authorList>
    </citation>
    <scope>NUCLEOTIDE SEQUENCE [LARGE SCALE GENOMIC DNA]</scope>
</reference>
<dbReference type="InterPro" id="IPR000276">
    <property type="entry name" value="GPCR_Rhodpsn"/>
</dbReference>
<dbReference type="PANTHER" id="PTHR24246">
    <property type="entry name" value="OLFACTORY RECEPTOR AND ADENOSINE RECEPTOR"/>
    <property type="match status" value="1"/>
</dbReference>
<evidence type="ECO:0000256" key="5">
    <source>
        <dbReference type="ARBA" id="ARBA00022989"/>
    </source>
</evidence>
<dbReference type="SMART" id="SM01403">
    <property type="entry name" value="Ribosomal_S10"/>
    <property type="match status" value="1"/>
</dbReference>
<dbReference type="OrthoDB" id="5960915at2759"/>
<dbReference type="GO" id="GO:0005840">
    <property type="term" value="C:ribosome"/>
    <property type="evidence" value="ECO:0007669"/>
    <property type="project" value="UniProtKB-KW"/>
</dbReference>
<dbReference type="InterPro" id="IPR027486">
    <property type="entry name" value="Ribosomal_uS10_dom"/>
</dbReference>
<keyword evidence="7 13" id="KW-0472">Membrane</keyword>
<comment type="caution">
    <text evidence="15">The sequence shown here is derived from an EMBL/GenBank/DDBJ whole genome shotgun (WGS) entry which is preliminary data.</text>
</comment>
<keyword evidence="4" id="KW-0689">Ribosomal protein</keyword>